<dbReference type="PANTHER" id="PTHR12067:SF5">
    <property type="entry name" value="PODOCALYXIN"/>
    <property type="match status" value="1"/>
</dbReference>
<feature type="compositionally biased region" description="Polar residues" evidence="19">
    <location>
        <begin position="139"/>
        <end position="156"/>
    </location>
</feature>
<evidence type="ECO:0000256" key="19">
    <source>
        <dbReference type="SAM" id="MobiDB-lite"/>
    </source>
</evidence>
<keyword evidence="16" id="KW-0325">Glycoprotein</keyword>
<evidence type="ECO:0000256" key="11">
    <source>
        <dbReference type="ARBA" id="ARBA00022692"/>
    </source>
</evidence>
<evidence type="ECO:0000256" key="1">
    <source>
        <dbReference type="ARBA" id="ARBA00004105"/>
    </source>
</evidence>
<accession>A0ABN9LTJ5</accession>
<proteinExistence type="inferred from homology"/>
<evidence type="ECO:0000256" key="16">
    <source>
        <dbReference type="ARBA" id="ARBA00023180"/>
    </source>
</evidence>
<evidence type="ECO:0000256" key="9">
    <source>
        <dbReference type="ARBA" id="ARBA00017371"/>
    </source>
</evidence>
<evidence type="ECO:0000256" key="18">
    <source>
        <dbReference type="ARBA" id="ARBA00031141"/>
    </source>
</evidence>
<name>A0ABN9LTJ5_9NEOB</name>
<evidence type="ECO:0000256" key="12">
    <source>
        <dbReference type="ARBA" id="ARBA00022729"/>
    </source>
</evidence>
<feature type="compositionally biased region" description="Low complexity" evidence="19">
    <location>
        <begin position="167"/>
        <end position="180"/>
    </location>
</feature>
<evidence type="ECO:0000256" key="7">
    <source>
        <dbReference type="ARBA" id="ARBA00004510"/>
    </source>
</evidence>
<evidence type="ECO:0000256" key="13">
    <source>
        <dbReference type="ARBA" id="ARBA00022889"/>
    </source>
</evidence>
<evidence type="ECO:0000256" key="5">
    <source>
        <dbReference type="ARBA" id="ARBA00004479"/>
    </source>
</evidence>
<keyword evidence="13" id="KW-0130">Cell adhesion</keyword>
<reference evidence="21" key="1">
    <citation type="submission" date="2023-07" db="EMBL/GenBank/DDBJ databases">
        <authorList>
            <person name="Stuckert A."/>
        </authorList>
    </citation>
    <scope>NUCLEOTIDE SEQUENCE</scope>
</reference>
<keyword evidence="11 20" id="KW-0812">Transmembrane</keyword>
<dbReference type="EMBL" id="CAUEEQ010031547">
    <property type="protein sequence ID" value="CAJ0950352.1"/>
    <property type="molecule type" value="Genomic_DNA"/>
</dbReference>
<evidence type="ECO:0000313" key="22">
    <source>
        <dbReference type="Proteomes" id="UP001176940"/>
    </source>
</evidence>
<keyword evidence="10" id="KW-1003">Cell membrane</keyword>
<evidence type="ECO:0000256" key="2">
    <source>
        <dbReference type="ARBA" id="ARBA00004221"/>
    </source>
</evidence>
<gene>
    <name evidence="21" type="ORF">RIMI_LOCUS12990278</name>
</gene>
<organism evidence="21 22">
    <name type="scientific">Ranitomeya imitator</name>
    <name type="common">mimic poison frog</name>
    <dbReference type="NCBI Taxonomy" id="111125"/>
    <lineage>
        <taxon>Eukaryota</taxon>
        <taxon>Metazoa</taxon>
        <taxon>Chordata</taxon>
        <taxon>Craniata</taxon>
        <taxon>Vertebrata</taxon>
        <taxon>Euteleostomi</taxon>
        <taxon>Amphibia</taxon>
        <taxon>Batrachia</taxon>
        <taxon>Anura</taxon>
        <taxon>Neobatrachia</taxon>
        <taxon>Hyloidea</taxon>
        <taxon>Dendrobatidae</taxon>
        <taxon>Dendrobatinae</taxon>
        <taxon>Ranitomeya</taxon>
    </lineage>
</organism>
<feature type="transmembrane region" description="Helical" evidence="20">
    <location>
        <begin position="415"/>
        <end position="438"/>
    </location>
</feature>
<feature type="region of interest" description="Disordered" evidence="19">
    <location>
        <begin position="259"/>
        <end position="289"/>
    </location>
</feature>
<keyword evidence="17" id="KW-0966">Cell projection</keyword>
<dbReference type="InterPro" id="IPR013836">
    <property type="entry name" value="CD34/Podocalyxin"/>
</dbReference>
<evidence type="ECO:0000256" key="17">
    <source>
        <dbReference type="ARBA" id="ARBA00023273"/>
    </source>
</evidence>
<keyword evidence="15 20" id="KW-0472">Membrane</keyword>
<keyword evidence="14 20" id="KW-1133">Transmembrane helix</keyword>
<evidence type="ECO:0000256" key="6">
    <source>
        <dbReference type="ARBA" id="ARBA00004486"/>
    </source>
</evidence>
<protein>
    <recommendedName>
        <fullName evidence="9">Podocalyxin</fullName>
    </recommendedName>
    <alternativeName>
        <fullName evidence="18">Podocalyxin-like protein 1</fullName>
    </alternativeName>
</protein>
<feature type="region of interest" description="Disordered" evidence="19">
    <location>
        <begin position="137"/>
        <end position="206"/>
    </location>
</feature>
<keyword evidence="22" id="KW-1185">Reference proteome</keyword>
<evidence type="ECO:0000256" key="4">
    <source>
        <dbReference type="ARBA" id="ARBA00004466"/>
    </source>
</evidence>
<dbReference type="PANTHER" id="PTHR12067">
    <property type="entry name" value="PODOCALYXIN"/>
    <property type="match status" value="1"/>
</dbReference>
<evidence type="ECO:0000256" key="20">
    <source>
        <dbReference type="SAM" id="Phobius"/>
    </source>
</evidence>
<evidence type="ECO:0000256" key="10">
    <source>
        <dbReference type="ARBA" id="ARBA00022475"/>
    </source>
</evidence>
<evidence type="ECO:0000256" key="8">
    <source>
        <dbReference type="ARBA" id="ARBA00007029"/>
    </source>
</evidence>
<evidence type="ECO:0000256" key="15">
    <source>
        <dbReference type="ARBA" id="ARBA00023136"/>
    </source>
</evidence>
<feature type="compositionally biased region" description="Polar residues" evidence="19">
    <location>
        <begin position="259"/>
        <end position="282"/>
    </location>
</feature>
<evidence type="ECO:0000313" key="21">
    <source>
        <dbReference type="EMBL" id="CAJ0950352.1"/>
    </source>
</evidence>
<keyword evidence="12" id="KW-0732">Signal</keyword>
<evidence type="ECO:0000256" key="3">
    <source>
        <dbReference type="ARBA" id="ARBA00004285"/>
    </source>
</evidence>
<dbReference type="Pfam" id="PF06365">
    <property type="entry name" value="CD34_antigen"/>
    <property type="match status" value="1"/>
</dbReference>
<sequence length="511" mass="55024">MVGGSDACSMASTLPVTDAPATGTAYNLAAWHTPHRVSSIAIIQFYYASNDHNRCHNGINCYQAFYSKTGIRADSTINPATTPKAVAPSSSPPSVTTQVATTMSKMSTVTQPKPAVPITAAATPAPTTHTTTTALPQMSVGTTKPSTTAISGSQGATHPVTDKTEKTTVAATSRSTSTHVRTTKNSTPTAASPSVHATQPTNLPKTSTLVFKSSTAEGISKSNITENATQPIVTSRAFTSEHTIYKNVTNYSSTVASSFGVSPSPMTSSKTTAGTISDSTTGSKKEEAPMISPSVNYTEENIEVSCKNEHRGSLVKINIKSSRICGENANKDEEDAKEILKHICTALKPGYQPNKDKCHIDLGETSDKLVIVNAYVQSSLQPDDLYASLKHIKKDSFNLFQFDESKFEEEDVVSIPLISAIVSLAVALLIIAAIYGCWHQRQTRKREQRLTEELQTMENGYHDNPTLEVMETSPEMQEKKGGPNGELGDSWIVPLDNLTREDFDEEEDTHL</sequence>
<feature type="compositionally biased region" description="Polar residues" evidence="19">
    <location>
        <begin position="184"/>
        <end position="206"/>
    </location>
</feature>
<comment type="caution">
    <text evidence="21">The sequence shown here is derived from an EMBL/GenBank/DDBJ whole genome shotgun (WGS) entry which is preliminary data.</text>
</comment>
<dbReference type="InterPro" id="IPR017403">
    <property type="entry name" value="PODXL"/>
</dbReference>
<evidence type="ECO:0000256" key="14">
    <source>
        <dbReference type="ARBA" id="ARBA00022989"/>
    </source>
</evidence>
<feature type="region of interest" description="Disordered" evidence="19">
    <location>
        <begin position="472"/>
        <end position="491"/>
    </location>
</feature>
<dbReference type="Proteomes" id="UP001176940">
    <property type="component" value="Unassembled WGS sequence"/>
</dbReference>
<comment type="subcellular location">
    <subcellularLocation>
        <location evidence="2">Apical cell membrane</location>
    </subcellularLocation>
    <subcellularLocation>
        <location evidence="6">Cell projection</location>
        <location evidence="6">Filopodium</location>
    </subcellularLocation>
    <subcellularLocation>
        <location evidence="7">Cell projection</location>
        <location evidence="7">Lamellipodium</location>
    </subcellularLocation>
    <subcellularLocation>
        <location evidence="1">Cell projection</location>
        <location evidence="1">Microvillus</location>
    </subcellularLocation>
    <subcellularLocation>
        <location evidence="4">Cell projection</location>
        <location evidence="4">Ruffle</location>
    </subcellularLocation>
    <subcellularLocation>
        <location evidence="3">Membrane raft</location>
    </subcellularLocation>
    <subcellularLocation>
        <location evidence="5">Membrane</location>
        <topology evidence="5">Single-pass type I membrane protein</topology>
    </subcellularLocation>
</comment>
<comment type="similarity">
    <text evidence="8">Belongs to the podocalyxin family.</text>
</comment>